<evidence type="ECO:0000313" key="19">
    <source>
        <dbReference type="Proteomes" id="UP001159042"/>
    </source>
</evidence>
<reference evidence="18 19" key="1">
    <citation type="journal article" date="2023" name="Insect Mol. Biol.">
        <title>Genome sequencing provides insights into the evolution of gene families encoding plant cell wall-degrading enzymes in longhorned beetles.</title>
        <authorList>
            <person name="Shin N.R."/>
            <person name="Okamura Y."/>
            <person name="Kirsch R."/>
            <person name="Pauchet Y."/>
        </authorList>
    </citation>
    <scope>NUCLEOTIDE SEQUENCE [LARGE SCALE GENOMIC DNA]</scope>
    <source>
        <strain evidence="18">EAD_L_NR</strain>
    </source>
</reference>
<evidence type="ECO:0000256" key="2">
    <source>
        <dbReference type="ARBA" id="ARBA00004275"/>
    </source>
</evidence>
<dbReference type="SUPFAM" id="SSF56801">
    <property type="entry name" value="Acetyl-CoA synthetase-like"/>
    <property type="match status" value="1"/>
</dbReference>
<comment type="similarity">
    <text evidence="3">Belongs to the ATP-dependent AMP-binding enzyme family.</text>
</comment>
<dbReference type="InterPro" id="IPR000873">
    <property type="entry name" value="AMP-dep_synth/lig_dom"/>
</dbReference>
<dbReference type="GO" id="GO:0004497">
    <property type="term" value="F:monooxygenase activity"/>
    <property type="evidence" value="ECO:0007669"/>
    <property type="project" value="UniProtKB-KW"/>
</dbReference>
<dbReference type="EMBL" id="JANEYG010000003">
    <property type="protein sequence ID" value="KAJ8924340.1"/>
    <property type="molecule type" value="Genomic_DNA"/>
</dbReference>
<dbReference type="Pfam" id="PF00501">
    <property type="entry name" value="AMP-binding"/>
    <property type="match status" value="1"/>
</dbReference>
<keyword evidence="9" id="KW-0460">Magnesium</keyword>
<evidence type="ECO:0000256" key="14">
    <source>
        <dbReference type="ARBA" id="ARBA00023262"/>
    </source>
</evidence>
<dbReference type="EC" id="1.13.12.7" evidence="4"/>
<gene>
    <name evidence="18" type="ORF">NQ315_007136</name>
</gene>
<feature type="domain" description="AMP-binding enzyme C-terminal" evidence="17">
    <location>
        <begin position="443"/>
        <end position="518"/>
    </location>
</feature>
<dbReference type="GO" id="GO:0016405">
    <property type="term" value="F:CoA-ligase activity"/>
    <property type="evidence" value="ECO:0007669"/>
    <property type="project" value="TreeGrafter"/>
</dbReference>
<sequence>MNSSNLVWGAPDDTKLENTTPGKLIYESLQKKTQSEIILVDTHTGEEVSRKKFLSSVTKLTEILRKLGISKEETIGIATPNTWRFLVPAVASLLIGSTCTSMNPSAHKDDIKHYLNLSKPKILFVSCSVLDKVRELKPGLGFLKYLVILDGGNAKDGELIFDELMSRELECKTLEINADCSVNALILYSSGTTGLSKGVVLTQTNMLNCMKYCRHPNFVDVHENTIMLGILPQFHVFGLMLSLQCIWTAKKTVYMQKFNPENFLKAIQSHKVTFLPLVPPILIFLAKSPLVDNYDISSISNVLCGAAPLGREMEVAAFERLKVKIRQTYGLSETTGAVAIISPSCSKPGSVGRVVLGHHAKIIDTKTGKILGRNENGEICFKGPCVMKGYVNNVEETNKTLDQDGYLHTGDVGYFDDEGYLYVLDRIKELIKYKAFQVPPAQLEDILTKHPGVKDAAVLGKPDERSGELPTAFIVRHPNVQVTEQELIDYVAERVSVEKQLHGGVIFKDELPRTTSGKVLKKELKKLL</sequence>
<protein>
    <recommendedName>
        <fullName evidence="5">Luciferin 4-monooxygenase</fullName>
        <ecNumber evidence="4">1.13.12.7</ecNumber>
    </recommendedName>
</protein>
<evidence type="ECO:0000256" key="15">
    <source>
        <dbReference type="ARBA" id="ARBA00048497"/>
    </source>
</evidence>
<dbReference type="PANTHER" id="PTHR24096">
    <property type="entry name" value="LONG-CHAIN-FATTY-ACID--COA LIGASE"/>
    <property type="match status" value="1"/>
</dbReference>
<keyword evidence="13" id="KW-0455">Luminescence</keyword>
<evidence type="ECO:0000256" key="8">
    <source>
        <dbReference type="ARBA" id="ARBA00022840"/>
    </source>
</evidence>
<evidence type="ECO:0000259" key="17">
    <source>
        <dbReference type="Pfam" id="PF13193"/>
    </source>
</evidence>
<keyword evidence="8" id="KW-0067">ATP-binding</keyword>
<evidence type="ECO:0000256" key="7">
    <source>
        <dbReference type="ARBA" id="ARBA00022741"/>
    </source>
</evidence>
<dbReference type="InterPro" id="IPR025110">
    <property type="entry name" value="AMP-bd_C"/>
</dbReference>
<keyword evidence="12" id="KW-0576">Peroxisome</keyword>
<evidence type="ECO:0000256" key="5">
    <source>
        <dbReference type="ARBA" id="ARBA00019043"/>
    </source>
</evidence>
<dbReference type="GO" id="GO:0046872">
    <property type="term" value="F:metal ion binding"/>
    <property type="evidence" value="ECO:0007669"/>
    <property type="project" value="UniProtKB-KW"/>
</dbReference>
<evidence type="ECO:0000256" key="10">
    <source>
        <dbReference type="ARBA" id="ARBA00023002"/>
    </source>
</evidence>
<dbReference type="GO" id="GO:0008218">
    <property type="term" value="P:bioluminescence"/>
    <property type="evidence" value="ECO:0007669"/>
    <property type="project" value="UniProtKB-KW"/>
</dbReference>
<name>A0AAV8WCD6_9CUCU</name>
<evidence type="ECO:0000256" key="4">
    <source>
        <dbReference type="ARBA" id="ARBA00012532"/>
    </source>
</evidence>
<evidence type="ECO:0000256" key="1">
    <source>
        <dbReference type="ARBA" id="ARBA00001946"/>
    </source>
</evidence>
<comment type="caution">
    <text evidence="18">The sequence shown here is derived from an EMBL/GenBank/DDBJ whole genome shotgun (WGS) entry which is preliminary data.</text>
</comment>
<keyword evidence="10" id="KW-0560">Oxidoreductase</keyword>
<keyword evidence="6" id="KW-0479">Metal-binding</keyword>
<comment type="cofactor">
    <cofactor evidence="1">
        <name>Mg(2+)</name>
        <dbReference type="ChEBI" id="CHEBI:18420"/>
    </cofactor>
</comment>
<dbReference type="PANTHER" id="PTHR24096:SF423">
    <property type="entry name" value="GM05240P"/>
    <property type="match status" value="1"/>
</dbReference>
<dbReference type="InterPro" id="IPR020845">
    <property type="entry name" value="AMP-binding_CS"/>
</dbReference>
<organism evidence="18 19">
    <name type="scientific">Exocentrus adspersus</name>
    <dbReference type="NCBI Taxonomy" id="1586481"/>
    <lineage>
        <taxon>Eukaryota</taxon>
        <taxon>Metazoa</taxon>
        <taxon>Ecdysozoa</taxon>
        <taxon>Arthropoda</taxon>
        <taxon>Hexapoda</taxon>
        <taxon>Insecta</taxon>
        <taxon>Pterygota</taxon>
        <taxon>Neoptera</taxon>
        <taxon>Endopterygota</taxon>
        <taxon>Coleoptera</taxon>
        <taxon>Polyphaga</taxon>
        <taxon>Cucujiformia</taxon>
        <taxon>Chrysomeloidea</taxon>
        <taxon>Cerambycidae</taxon>
        <taxon>Lamiinae</taxon>
        <taxon>Acanthocinini</taxon>
        <taxon>Exocentrus</taxon>
    </lineage>
</organism>
<proteinExistence type="inferred from homology"/>
<keyword evidence="19" id="KW-1185">Reference proteome</keyword>
<keyword evidence="7" id="KW-0547">Nucleotide-binding</keyword>
<keyword evidence="14" id="KW-0599">Photoprotein</keyword>
<accession>A0AAV8WCD6</accession>
<evidence type="ECO:0000256" key="11">
    <source>
        <dbReference type="ARBA" id="ARBA00023033"/>
    </source>
</evidence>
<evidence type="ECO:0000256" key="6">
    <source>
        <dbReference type="ARBA" id="ARBA00022723"/>
    </source>
</evidence>
<keyword evidence="11" id="KW-0503">Monooxygenase</keyword>
<dbReference type="Gene3D" id="3.40.50.980">
    <property type="match status" value="2"/>
</dbReference>
<dbReference type="InterPro" id="IPR045851">
    <property type="entry name" value="AMP-bd_C_sf"/>
</dbReference>
<evidence type="ECO:0000313" key="18">
    <source>
        <dbReference type="EMBL" id="KAJ8924340.1"/>
    </source>
</evidence>
<comment type="catalytic activity">
    <reaction evidence="15">
        <text>firefly D-luciferin + ATP + O2 = firefly oxyluciferin + hnu + AMP + CO2 + diphosphate</text>
        <dbReference type="Rhea" id="RHEA:10732"/>
        <dbReference type="ChEBI" id="CHEBI:15379"/>
        <dbReference type="ChEBI" id="CHEBI:16526"/>
        <dbReference type="ChEBI" id="CHEBI:16792"/>
        <dbReference type="ChEBI" id="CHEBI:30212"/>
        <dbReference type="ChEBI" id="CHEBI:30616"/>
        <dbReference type="ChEBI" id="CHEBI:33019"/>
        <dbReference type="ChEBI" id="CHEBI:58038"/>
        <dbReference type="ChEBI" id="CHEBI:456215"/>
        <dbReference type="EC" id="1.13.12.7"/>
    </reaction>
</comment>
<feature type="domain" description="AMP-dependent synthetase/ligase" evidence="16">
    <location>
        <begin position="32"/>
        <end position="390"/>
    </location>
</feature>
<dbReference type="PROSITE" id="PS00455">
    <property type="entry name" value="AMP_BINDING"/>
    <property type="match status" value="1"/>
</dbReference>
<dbReference type="GO" id="GO:0005524">
    <property type="term" value="F:ATP binding"/>
    <property type="evidence" value="ECO:0007669"/>
    <property type="project" value="UniProtKB-KW"/>
</dbReference>
<evidence type="ECO:0000256" key="9">
    <source>
        <dbReference type="ARBA" id="ARBA00022842"/>
    </source>
</evidence>
<dbReference type="Proteomes" id="UP001159042">
    <property type="component" value="Unassembled WGS sequence"/>
</dbReference>
<evidence type="ECO:0000256" key="13">
    <source>
        <dbReference type="ARBA" id="ARBA00023223"/>
    </source>
</evidence>
<dbReference type="GO" id="GO:0005777">
    <property type="term" value="C:peroxisome"/>
    <property type="evidence" value="ECO:0007669"/>
    <property type="project" value="UniProtKB-SubCell"/>
</dbReference>
<evidence type="ECO:0000256" key="12">
    <source>
        <dbReference type="ARBA" id="ARBA00023140"/>
    </source>
</evidence>
<dbReference type="CDD" id="cd05911">
    <property type="entry name" value="Firefly_Luc_like"/>
    <property type="match status" value="1"/>
</dbReference>
<comment type="subcellular location">
    <subcellularLocation>
        <location evidence="2">Peroxisome</location>
    </subcellularLocation>
</comment>
<evidence type="ECO:0000256" key="3">
    <source>
        <dbReference type="ARBA" id="ARBA00006432"/>
    </source>
</evidence>
<dbReference type="FunFam" id="3.30.300.30:FF:000007">
    <property type="entry name" value="4-coumarate--CoA ligase 2"/>
    <property type="match status" value="1"/>
</dbReference>
<dbReference type="Gene3D" id="2.30.38.10">
    <property type="entry name" value="Luciferase, Domain 3"/>
    <property type="match status" value="1"/>
</dbReference>
<dbReference type="Pfam" id="PF13193">
    <property type="entry name" value="AMP-binding_C"/>
    <property type="match status" value="1"/>
</dbReference>
<evidence type="ECO:0000259" key="16">
    <source>
        <dbReference type="Pfam" id="PF00501"/>
    </source>
</evidence>
<dbReference type="AlphaFoldDB" id="A0AAV8WCD6"/>
<dbReference type="Gene3D" id="3.30.300.30">
    <property type="match status" value="1"/>
</dbReference>